<feature type="chain" id="PRO_5021366542" description="Cellobiose dehydrogenase-like cytochrome domain-containing protein" evidence="1">
    <location>
        <begin position="20"/>
        <end position="209"/>
    </location>
</feature>
<accession>A0A507AIP8</accession>
<protein>
    <recommendedName>
        <fullName evidence="2">Cellobiose dehydrogenase-like cytochrome domain-containing protein</fullName>
    </recommendedName>
</protein>
<dbReference type="Pfam" id="PF16010">
    <property type="entry name" value="CDH-cyt"/>
    <property type="match status" value="1"/>
</dbReference>
<name>A0A507AIP8_9PEZI</name>
<dbReference type="AlphaFoldDB" id="A0A507AIP8"/>
<proteinExistence type="predicted"/>
<sequence length="209" mass="22160">MRLLSTISTWLALLALSHAAVDDSCENEGPNMASYMDAKSGVTYKLAIPAVSRPQFPLLMSITAPKNVTWAGFATGGAMVGDPLLVAYPNDDTAVVSSRWATSHTPPALYNNTKITVFKSSGSNATHWTANFICCKGCSSWINGSIDPLSHNETFGFAVSSKPVALPSSPSSPIGYHNVNHGRFGLDMSSARNDAEQFAALVKTFKASA</sequence>
<dbReference type="CDD" id="cd09630">
    <property type="entry name" value="CDH_like_cytochrome"/>
    <property type="match status" value="1"/>
</dbReference>
<dbReference type="InParanoid" id="A0A507AIP8"/>
<dbReference type="Proteomes" id="UP000319257">
    <property type="component" value="Unassembled WGS sequence"/>
</dbReference>
<dbReference type="OrthoDB" id="413885at2759"/>
<dbReference type="SUPFAM" id="SSF49344">
    <property type="entry name" value="CBD9-like"/>
    <property type="match status" value="1"/>
</dbReference>
<feature type="domain" description="Cellobiose dehydrogenase-like cytochrome" evidence="2">
    <location>
        <begin position="31"/>
        <end position="194"/>
    </location>
</feature>
<organism evidence="3 4">
    <name type="scientific">Thyridium curvatum</name>
    <dbReference type="NCBI Taxonomy" id="1093900"/>
    <lineage>
        <taxon>Eukaryota</taxon>
        <taxon>Fungi</taxon>
        <taxon>Dikarya</taxon>
        <taxon>Ascomycota</taxon>
        <taxon>Pezizomycotina</taxon>
        <taxon>Sordariomycetes</taxon>
        <taxon>Sordariomycetidae</taxon>
        <taxon>Thyridiales</taxon>
        <taxon>Thyridiaceae</taxon>
        <taxon>Thyridium</taxon>
    </lineage>
</organism>
<dbReference type="InterPro" id="IPR015920">
    <property type="entry name" value="Cellobiose_DH-like_cyt"/>
</dbReference>
<feature type="signal peptide" evidence="1">
    <location>
        <begin position="1"/>
        <end position="19"/>
    </location>
</feature>
<gene>
    <name evidence="3" type="ORF">E0L32_001272</name>
</gene>
<dbReference type="PANTHER" id="PTHR47797">
    <property type="entry name" value="DEHYDROGENASE, PUTATIVE (AFU_ORTHOLOGUE AFUA_8G05805)-RELATED"/>
    <property type="match status" value="1"/>
</dbReference>
<dbReference type="RefSeq" id="XP_030991786.1">
    <property type="nucleotide sequence ID" value="XM_031135332.1"/>
</dbReference>
<evidence type="ECO:0000256" key="1">
    <source>
        <dbReference type="SAM" id="SignalP"/>
    </source>
</evidence>
<dbReference type="GeneID" id="41968719"/>
<reference evidence="3 4" key="1">
    <citation type="submission" date="2019-06" db="EMBL/GenBank/DDBJ databases">
        <title>Draft genome sequence of the filamentous fungus Phialemoniopsis curvata isolated from diesel fuel.</title>
        <authorList>
            <person name="Varaljay V.A."/>
            <person name="Lyon W.J."/>
            <person name="Crouch A.L."/>
            <person name="Drake C.E."/>
            <person name="Hollomon J.M."/>
            <person name="Nadeau L.J."/>
            <person name="Nunn H.S."/>
            <person name="Stevenson B.S."/>
            <person name="Bojanowski C.L."/>
            <person name="Crookes-Goodson W.J."/>
        </authorList>
    </citation>
    <scope>NUCLEOTIDE SEQUENCE [LARGE SCALE GENOMIC DNA]</scope>
    <source>
        <strain evidence="3 4">D216</strain>
    </source>
</reference>
<evidence type="ECO:0000259" key="2">
    <source>
        <dbReference type="Pfam" id="PF16010"/>
    </source>
</evidence>
<dbReference type="Gene3D" id="2.60.40.1210">
    <property type="entry name" value="Cellobiose dehydrogenase, cytochrome domain"/>
    <property type="match status" value="1"/>
</dbReference>
<comment type="caution">
    <text evidence="3">The sequence shown here is derived from an EMBL/GenBank/DDBJ whole genome shotgun (WGS) entry which is preliminary data.</text>
</comment>
<evidence type="ECO:0000313" key="3">
    <source>
        <dbReference type="EMBL" id="TPX10075.1"/>
    </source>
</evidence>
<keyword evidence="1" id="KW-0732">Signal</keyword>
<dbReference type="PANTHER" id="PTHR47797:SF5">
    <property type="entry name" value="CELLOBIOSE DEHYDROGENASE CYTOCHROME DOMAIN-CONTAINING PROTEIN"/>
    <property type="match status" value="1"/>
</dbReference>
<keyword evidence="4" id="KW-1185">Reference proteome</keyword>
<dbReference type="EMBL" id="SKBQ01000005">
    <property type="protein sequence ID" value="TPX10075.1"/>
    <property type="molecule type" value="Genomic_DNA"/>
</dbReference>
<evidence type="ECO:0000313" key="4">
    <source>
        <dbReference type="Proteomes" id="UP000319257"/>
    </source>
</evidence>